<dbReference type="GO" id="GO:0016787">
    <property type="term" value="F:hydrolase activity"/>
    <property type="evidence" value="ECO:0007669"/>
    <property type="project" value="UniProtKB-KW"/>
</dbReference>
<dbReference type="InterPro" id="IPR029033">
    <property type="entry name" value="His_PPase_superfam"/>
</dbReference>
<name>A0A2S9YCU0_9BACT</name>
<proteinExistence type="predicted"/>
<dbReference type="SMART" id="SM00855">
    <property type="entry name" value="PGAM"/>
    <property type="match status" value="1"/>
</dbReference>
<sequence>MLDPPMLLTLVRHGDAESSTNDLRDIGRCLSIEGRAEASATGQALASRAVAPSHAWSSPLVRAVQTAELIVAALDFGGVIEARDDLFPDSRPPSLFNALAELPADADLLVVGHMPYMAAAASALLDSHVGGFATGAAFRFEIRGLSPTRAALKWRWQGRFVD</sequence>
<evidence type="ECO:0000313" key="4">
    <source>
        <dbReference type="Proteomes" id="UP000237968"/>
    </source>
</evidence>
<keyword evidence="4" id="KW-1185">Reference proteome</keyword>
<keyword evidence="1" id="KW-0378">Hydrolase</keyword>
<comment type="caution">
    <text evidence="3">The sequence shown here is derived from an EMBL/GenBank/DDBJ whole genome shotgun (WGS) entry which is preliminary data.</text>
</comment>
<dbReference type="EMBL" id="PVNK01000110">
    <property type="protein sequence ID" value="PRQ02862.1"/>
    <property type="molecule type" value="Genomic_DNA"/>
</dbReference>
<dbReference type="SUPFAM" id="SSF53254">
    <property type="entry name" value="Phosphoglycerate mutase-like"/>
    <property type="match status" value="1"/>
</dbReference>
<reference evidence="3 4" key="1">
    <citation type="submission" date="2018-03" db="EMBL/GenBank/DDBJ databases">
        <title>Draft Genome Sequences of the Obligatory Marine Myxobacteria Enhygromyxa salina SWB005.</title>
        <authorList>
            <person name="Poehlein A."/>
            <person name="Moghaddam J.A."/>
            <person name="Harms H."/>
            <person name="Alanjari M."/>
            <person name="Koenig G.M."/>
            <person name="Daniel R."/>
            <person name="Schaeberle T.F."/>
        </authorList>
    </citation>
    <scope>NUCLEOTIDE SEQUENCE [LARGE SCALE GENOMIC DNA]</scope>
    <source>
        <strain evidence="3 4">SWB005</strain>
    </source>
</reference>
<dbReference type="CDD" id="cd07067">
    <property type="entry name" value="HP_PGM_like"/>
    <property type="match status" value="1"/>
</dbReference>
<dbReference type="Pfam" id="PF00300">
    <property type="entry name" value="His_Phos_1"/>
    <property type="match status" value="1"/>
</dbReference>
<dbReference type="AlphaFoldDB" id="A0A2S9YCU0"/>
<dbReference type="Proteomes" id="UP000237968">
    <property type="component" value="Unassembled WGS sequence"/>
</dbReference>
<accession>A0A2S9YCU0</accession>
<organism evidence="3 4">
    <name type="scientific">Enhygromyxa salina</name>
    <dbReference type="NCBI Taxonomy" id="215803"/>
    <lineage>
        <taxon>Bacteria</taxon>
        <taxon>Pseudomonadati</taxon>
        <taxon>Myxococcota</taxon>
        <taxon>Polyangia</taxon>
        <taxon>Nannocystales</taxon>
        <taxon>Nannocystaceae</taxon>
        <taxon>Enhygromyxa</taxon>
    </lineage>
</organism>
<protein>
    <recommendedName>
        <fullName evidence="5">Phosphohistidine phosphatase SixA</fullName>
    </recommendedName>
</protein>
<dbReference type="OrthoDB" id="194934at2"/>
<dbReference type="InterPro" id="IPR051021">
    <property type="entry name" value="Mito_Ser/Thr_phosphatase"/>
</dbReference>
<evidence type="ECO:0008006" key="5">
    <source>
        <dbReference type="Google" id="ProtNLM"/>
    </source>
</evidence>
<dbReference type="InterPro" id="IPR013078">
    <property type="entry name" value="His_Pase_superF_clade-1"/>
</dbReference>
<evidence type="ECO:0000256" key="2">
    <source>
        <dbReference type="PIRSR" id="PIRSR613078-2"/>
    </source>
</evidence>
<dbReference type="PANTHER" id="PTHR20935">
    <property type="entry name" value="PHOSPHOGLYCERATE MUTASE-RELATED"/>
    <property type="match status" value="1"/>
</dbReference>
<dbReference type="Gene3D" id="3.40.50.1240">
    <property type="entry name" value="Phosphoglycerate mutase-like"/>
    <property type="match status" value="1"/>
</dbReference>
<evidence type="ECO:0000256" key="1">
    <source>
        <dbReference type="ARBA" id="ARBA00022801"/>
    </source>
</evidence>
<feature type="binding site" evidence="2">
    <location>
        <position position="62"/>
    </location>
    <ligand>
        <name>substrate</name>
    </ligand>
</feature>
<evidence type="ECO:0000313" key="3">
    <source>
        <dbReference type="EMBL" id="PRQ02862.1"/>
    </source>
</evidence>
<gene>
    <name evidence="3" type="ORF">ENSA5_20390</name>
</gene>